<dbReference type="InterPro" id="IPR004570">
    <property type="entry name" value="Phosphatidylglycerol_P_synth"/>
</dbReference>
<dbReference type="PROSITE" id="PS00379">
    <property type="entry name" value="CDP_ALCOHOL_P_TRANSF"/>
    <property type="match status" value="1"/>
</dbReference>
<evidence type="ECO:0000256" key="3">
    <source>
        <dbReference type="ARBA" id="ARBA00010441"/>
    </source>
</evidence>
<organism evidence="18">
    <name type="scientific">Acidithiobacillus sulfuriphilus</name>
    <dbReference type="NCBI Taxonomy" id="1867749"/>
    <lineage>
        <taxon>Bacteria</taxon>
        <taxon>Pseudomonadati</taxon>
        <taxon>Pseudomonadota</taxon>
        <taxon>Acidithiobacillia</taxon>
        <taxon>Acidithiobacillales</taxon>
        <taxon>Acidithiobacillaceae</taxon>
        <taxon>Acidithiobacillus</taxon>
    </lineage>
</organism>
<evidence type="ECO:0000256" key="4">
    <source>
        <dbReference type="ARBA" id="ARBA00013170"/>
    </source>
</evidence>
<keyword evidence="12" id="KW-0594">Phospholipid biosynthesis</keyword>
<feature type="transmembrane region" description="Helical" evidence="17">
    <location>
        <begin position="156"/>
        <end position="176"/>
    </location>
</feature>
<dbReference type="PANTHER" id="PTHR14269:SF62">
    <property type="entry name" value="CDP-DIACYLGLYCEROL--GLYCEROL-3-PHOSPHATE 3-PHOSPHATIDYLTRANSFERASE 1, CHLOROPLASTIC"/>
    <property type="match status" value="1"/>
</dbReference>
<evidence type="ECO:0000256" key="1">
    <source>
        <dbReference type="ARBA" id="ARBA00004141"/>
    </source>
</evidence>
<comment type="subcellular location">
    <subcellularLocation>
        <location evidence="1">Membrane</location>
        <topology evidence="1">Multi-pass membrane protein</topology>
    </subcellularLocation>
</comment>
<dbReference type="PIRSF" id="PIRSF000847">
    <property type="entry name" value="Phos_ph_gly_syn"/>
    <property type="match status" value="1"/>
</dbReference>
<evidence type="ECO:0000256" key="11">
    <source>
        <dbReference type="ARBA" id="ARBA00023136"/>
    </source>
</evidence>
<feature type="transmembrane region" description="Helical" evidence="17">
    <location>
        <begin position="6"/>
        <end position="25"/>
    </location>
</feature>
<evidence type="ECO:0000256" key="16">
    <source>
        <dbReference type="RuleBase" id="RU003750"/>
    </source>
</evidence>
<dbReference type="InterPro" id="IPR043130">
    <property type="entry name" value="CDP-OH_PTrfase_TM_dom"/>
</dbReference>
<evidence type="ECO:0000256" key="5">
    <source>
        <dbReference type="ARBA" id="ARBA00014944"/>
    </source>
</evidence>
<dbReference type="Gene3D" id="1.20.120.1760">
    <property type="match status" value="1"/>
</dbReference>
<dbReference type="Pfam" id="PF01066">
    <property type="entry name" value="CDP-OH_P_transf"/>
    <property type="match status" value="1"/>
</dbReference>
<keyword evidence="7 16" id="KW-0808">Transferase</keyword>
<evidence type="ECO:0000256" key="6">
    <source>
        <dbReference type="ARBA" id="ARBA00022516"/>
    </source>
</evidence>
<feature type="transmembrane region" description="Helical" evidence="17">
    <location>
        <begin position="122"/>
        <end position="144"/>
    </location>
</feature>
<dbReference type="GO" id="GO:0046474">
    <property type="term" value="P:glycerophospholipid biosynthetic process"/>
    <property type="evidence" value="ECO:0007669"/>
    <property type="project" value="TreeGrafter"/>
</dbReference>
<evidence type="ECO:0000256" key="2">
    <source>
        <dbReference type="ARBA" id="ARBA00005042"/>
    </source>
</evidence>
<comment type="catalytic activity">
    <reaction evidence="14">
        <text>a CDP-1,2-diacyl-sn-glycerol + sn-glycerol 3-phosphate = a 1,2-diacyl-sn-glycero-3-phospho-(1'-sn-glycero-3'-phosphate) + CMP + H(+)</text>
        <dbReference type="Rhea" id="RHEA:12593"/>
        <dbReference type="ChEBI" id="CHEBI:15378"/>
        <dbReference type="ChEBI" id="CHEBI:57597"/>
        <dbReference type="ChEBI" id="CHEBI:58332"/>
        <dbReference type="ChEBI" id="CHEBI:60110"/>
        <dbReference type="ChEBI" id="CHEBI:60377"/>
        <dbReference type="EC" id="2.7.8.5"/>
    </reaction>
</comment>
<dbReference type="EMBL" id="RIZI01000125">
    <property type="protein sequence ID" value="RNF68133.1"/>
    <property type="molecule type" value="Genomic_DNA"/>
</dbReference>
<comment type="caution">
    <text evidence="18">The sequence shown here is derived from an EMBL/GenBank/DDBJ whole genome shotgun (WGS) entry which is preliminary data.</text>
</comment>
<dbReference type="NCBIfam" id="TIGR00560">
    <property type="entry name" value="pgsA"/>
    <property type="match status" value="1"/>
</dbReference>
<evidence type="ECO:0000256" key="8">
    <source>
        <dbReference type="ARBA" id="ARBA00022692"/>
    </source>
</evidence>
<evidence type="ECO:0000313" key="18">
    <source>
        <dbReference type="EMBL" id="RNF68133.1"/>
    </source>
</evidence>
<evidence type="ECO:0000256" key="14">
    <source>
        <dbReference type="ARBA" id="ARBA00048586"/>
    </source>
</evidence>
<dbReference type="InterPro" id="IPR048254">
    <property type="entry name" value="CDP_ALCOHOL_P_TRANSF_CS"/>
</dbReference>
<accession>A0A3M8RIJ0</accession>
<evidence type="ECO:0000256" key="12">
    <source>
        <dbReference type="ARBA" id="ARBA00023209"/>
    </source>
</evidence>
<keyword evidence="6" id="KW-0444">Lipid biosynthesis</keyword>
<dbReference type="GO" id="GO:0008444">
    <property type="term" value="F:CDP-diacylglycerol-glycerol-3-phosphate 3-phosphatidyltransferase activity"/>
    <property type="evidence" value="ECO:0007669"/>
    <property type="project" value="UniProtKB-UniRule"/>
</dbReference>
<keyword evidence="10" id="KW-0443">Lipid metabolism</keyword>
<sequence>MARLPNFLTILRIVLVPVFVALFYWGGPARYLGATAVFTLAALTDWADGFLARRYQGVSPFGAFLDPVADKLMVATALVLITAAGEMPALLAGVLTSIIVGREITVSALREWMAEIGQRKKVAVSWLGKGKAVMQMLSIIFLLYAQPIGWFPTGDVGIVLLVVAAAMTLWSMLAYLRAAWPSLSGSAGSALDSDHHRR</sequence>
<name>A0A3M8RIJ0_9PROT</name>
<dbReference type="GO" id="GO:0005886">
    <property type="term" value="C:plasma membrane"/>
    <property type="evidence" value="ECO:0007669"/>
    <property type="project" value="TreeGrafter"/>
</dbReference>
<dbReference type="RefSeq" id="WP_123102204.1">
    <property type="nucleotide sequence ID" value="NZ_CP127527.1"/>
</dbReference>
<proteinExistence type="inferred from homology"/>
<protein>
    <recommendedName>
        <fullName evidence="5 15">CDP-diacylglycerol--glycerol-3-phosphate 3-phosphatidyltransferase</fullName>
        <ecNumber evidence="4 15">2.7.8.5</ecNumber>
    </recommendedName>
</protein>
<evidence type="ECO:0000256" key="15">
    <source>
        <dbReference type="NCBIfam" id="TIGR00560"/>
    </source>
</evidence>
<evidence type="ECO:0000256" key="17">
    <source>
        <dbReference type="SAM" id="Phobius"/>
    </source>
</evidence>
<evidence type="ECO:0000256" key="7">
    <source>
        <dbReference type="ARBA" id="ARBA00022679"/>
    </source>
</evidence>
<evidence type="ECO:0000256" key="13">
    <source>
        <dbReference type="ARBA" id="ARBA00023264"/>
    </source>
</evidence>
<reference evidence="18" key="1">
    <citation type="submission" date="2018-10" db="EMBL/GenBank/DDBJ databases">
        <title>Acidithiobacillus sulfuriphilus sp. nov.: an extremely acidophilic sulfur-oxidizing chemolithotroph isolated from a neutral pH environment.</title>
        <authorList>
            <person name="Falagan C."/>
            <person name="Moya-Beltran A."/>
            <person name="Quatrini R."/>
            <person name="Johnson D.B."/>
        </authorList>
    </citation>
    <scope>NUCLEOTIDE SEQUENCE [LARGE SCALE GENOMIC DNA]</scope>
    <source>
        <strain evidence="18">CJ-2</strain>
    </source>
</reference>
<gene>
    <name evidence="18" type="primary">pgsA</name>
    <name evidence="18" type="ORF">EC580_03425</name>
</gene>
<keyword evidence="9 17" id="KW-1133">Transmembrane helix</keyword>
<dbReference type="InterPro" id="IPR000462">
    <property type="entry name" value="CDP-OH_P_trans"/>
</dbReference>
<keyword evidence="11 17" id="KW-0472">Membrane</keyword>
<comment type="pathway">
    <text evidence="2">Phospholipid metabolism; phosphatidylglycerol biosynthesis; phosphatidylglycerol from CDP-diacylglycerol: step 1/2.</text>
</comment>
<keyword evidence="8 17" id="KW-0812">Transmembrane</keyword>
<comment type="similarity">
    <text evidence="3 16">Belongs to the CDP-alcohol phosphatidyltransferase class-I family.</text>
</comment>
<feature type="transmembrane region" description="Helical" evidence="17">
    <location>
        <begin position="72"/>
        <end position="101"/>
    </location>
</feature>
<dbReference type="PANTHER" id="PTHR14269">
    <property type="entry name" value="CDP-DIACYLGLYCEROL--GLYCEROL-3-PHOSPHATE 3-PHOSPHATIDYLTRANSFERASE-RELATED"/>
    <property type="match status" value="1"/>
</dbReference>
<evidence type="ECO:0000256" key="9">
    <source>
        <dbReference type="ARBA" id="ARBA00022989"/>
    </source>
</evidence>
<dbReference type="AlphaFoldDB" id="A0A3M8RIJ0"/>
<dbReference type="EC" id="2.7.8.5" evidence="4 15"/>
<dbReference type="InterPro" id="IPR050324">
    <property type="entry name" value="CDP-alcohol_PTase-I"/>
</dbReference>
<evidence type="ECO:0000256" key="10">
    <source>
        <dbReference type="ARBA" id="ARBA00023098"/>
    </source>
</evidence>
<keyword evidence="13" id="KW-1208">Phospholipid metabolism</keyword>
<dbReference type="OrthoDB" id="5296679at2"/>